<gene>
    <name evidence="2" type="ORF">SeMB42_g00130</name>
</gene>
<keyword evidence="3" id="KW-1185">Reference proteome</keyword>
<dbReference type="AlphaFoldDB" id="A0A507DV92"/>
<dbReference type="Proteomes" id="UP000317494">
    <property type="component" value="Unassembled WGS sequence"/>
</dbReference>
<evidence type="ECO:0000313" key="3">
    <source>
        <dbReference type="Proteomes" id="UP000317494"/>
    </source>
</evidence>
<comment type="caution">
    <text evidence="2">The sequence shown here is derived from an EMBL/GenBank/DDBJ whole genome shotgun (WGS) entry which is preliminary data.</text>
</comment>
<accession>A0A507DV92</accession>
<dbReference type="EMBL" id="QEAN01000002">
    <property type="protein sequence ID" value="TPX54868.1"/>
    <property type="molecule type" value="Genomic_DNA"/>
</dbReference>
<evidence type="ECO:0000256" key="1">
    <source>
        <dbReference type="SAM" id="MobiDB-lite"/>
    </source>
</evidence>
<name>A0A507DV92_9FUNG</name>
<proteinExistence type="predicted"/>
<reference evidence="2 3" key="1">
    <citation type="journal article" date="2019" name="Sci. Rep.">
        <title>Comparative genomics of chytrid fungi reveal insights into the obligate biotrophic and pathogenic lifestyle of Synchytrium endobioticum.</title>
        <authorList>
            <person name="van de Vossenberg B.T.L.H."/>
            <person name="Warris S."/>
            <person name="Nguyen H.D.T."/>
            <person name="van Gent-Pelzer M.P.E."/>
            <person name="Joly D.L."/>
            <person name="van de Geest H.C."/>
            <person name="Bonants P.J.M."/>
            <person name="Smith D.S."/>
            <person name="Levesque C.A."/>
            <person name="van der Lee T.A.J."/>
        </authorList>
    </citation>
    <scope>NUCLEOTIDE SEQUENCE [LARGE SCALE GENOMIC DNA]</scope>
    <source>
        <strain evidence="2 3">MB42</strain>
    </source>
</reference>
<protein>
    <submittedName>
        <fullName evidence="2">Uncharacterized protein</fullName>
    </submittedName>
</protein>
<feature type="region of interest" description="Disordered" evidence="1">
    <location>
        <begin position="57"/>
        <end position="82"/>
    </location>
</feature>
<feature type="region of interest" description="Disordered" evidence="1">
    <location>
        <begin position="1"/>
        <end position="36"/>
    </location>
</feature>
<sequence>MLAILTSERSQARSEMAKAPRARAEETHIAGERQRRPAMRMGALGHQEVVHAGQIQPPGRKWLGARPTPRMLPPRLPRTPRERAPSAFIVPDPVNLDFPYPDDDEAAGDVHTQPDMDAYGRLPIGLRQESTLFVERLAAALGPRASTEARRLMASITDRCLIRAPPQRPNGLANIVVGATAVALPSGDSSVEVFPLLAEITGLRRALIVRLQRALLRAIDYSYTYIRGGRGS</sequence>
<organism evidence="2 3">
    <name type="scientific">Synchytrium endobioticum</name>
    <dbReference type="NCBI Taxonomy" id="286115"/>
    <lineage>
        <taxon>Eukaryota</taxon>
        <taxon>Fungi</taxon>
        <taxon>Fungi incertae sedis</taxon>
        <taxon>Chytridiomycota</taxon>
        <taxon>Chytridiomycota incertae sedis</taxon>
        <taxon>Chytridiomycetes</taxon>
        <taxon>Synchytriales</taxon>
        <taxon>Synchytriaceae</taxon>
        <taxon>Synchytrium</taxon>
    </lineage>
</organism>
<evidence type="ECO:0000313" key="2">
    <source>
        <dbReference type="EMBL" id="TPX54868.1"/>
    </source>
</evidence>
<dbReference type="VEuPathDB" id="FungiDB:SeMB42_g00130"/>
<feature type="compositionally biased region" description="Basic and acidic residues" evidence="1">
    <location>
        <begin position="10"/>
        <end position="35"/>
    </location>
</feature>